<dbReference type="GO" id="GO:0006355">
    <property type="term" value="P:regulation of DNA-templated transcription"/>
    <property type="evidence" value="ECO:0007669"/>
    <property type="project" value="TreeGrafter"/>
</dbReference>
<dbReference type="Gene3D" id="1.20.920.10">
    <property type="entry name" value="Bromodomain-like"/>
    <property type="match status" value="1"/>
</dbReference>
<feature type="region of interest" description="Disordered" evidence="15">
    <location>
        <begin position="799"/>
        <end position="818"/>
    </location>
</feature>
<feature type="compositionally biased region" description="Low complexity" evidence="15">
    <location>
        <begin position="1415"/>
        <end position="1424"/>
    </location>
</feature>
<evidence type="ECO:0000256" key="2">
    <source>
        <dbReference type="ARBA" id="ARBA00022553"/>
    </source>
</evidence>
<keyword evidence="6" id="KW-0805">Transcription regulation</keyword>
<keyword evidence="21" id="KW-1185">Reference proteome</keyword>
<feature type="region of interest" description="Disordered" evidence="15">
    <location>
        <begin position="1"/>
        <end position="43"/>
    </location>
</feature>
<evidence type="ECO:0000256" key="13">
    <source>
        <dbReference type="PROSITE-ProRule" id="PRU00146"/>
    </source>
</evidence>
<keyword evidence="5" id="KW-0862">Zinc</keyword>
<dbReference type="InterPro" id="IPR036427">
    <property type="entry name" value="Bromodomain-like_sf"/>
</dbReference>
<keyword evidence="8 12" id="KW-0103">Bromodomain</keyword>
<dbReference type="PROSITE" id="PS50016">
    <property type="entry name" value="ZF_PHD_2"/>
    <property type="match status" value="2"/>
</dbReference>
<dbReference type="SMART" id="SM00249">
    <property type="entry name" value="PHD"/>
    <property type="match status" value="2"/>
</dbReference>
<feature type="compositionally biased region" description="Basic and acidic residues" evidence="15">
    <location>
        <begin position="18"/>
        <end position="29"/>
    </location>
</feature>
<feature type="domain" description="PHD-type" evidence="17">
    <location>
        <begin position="1298"/>
        <end position="1347"/>
    </location>
</feature>
<evidence type="ECO:0000256" key="11">
    <source>
        <dbReference type="ARBA" id="ARBA00068253"/>
    </source>
</evidence>
<feature type="compositionally biased region" description="Acidic residues" evidence="15">
    <location>
        <begin position="1113"/>
        <end position="1122"/>
    </location>
</feature>
<evidence type="ECO:0000256" key="12">
    <source>
        <dbReference type="PROSITE-ProRule" id="PRU00035"/>
    </source>
</evidence>
<dbReference type="InterPro" id="IPR028941">
    <property type="entry name" value="WHIM2_dom"/>
</dbReference>
<dbReference type="PANTHER" id="PTHR46510:SF1">
    <property type="entry name" value="BROMODOMAIN ADJACENT TO ZINC FINGER DOMAIN PROTEIN 1A"/>
    <property type="match status" value="1"/>
</dbReference>
<accession>A0A7R9BRR6</accession>
<dbReference type="Proteomes" id="UP000678499">
    <property type="component" value="Unassembled WGS sequence"/>
</dbReference>
<dbReference type="PROSITE" id="PS51136">
    <property type="entry name" value="WAC"/>
    <property type="match status" value="1"/>
</dbReference>
<dbReference type="InterPro" id="IPR028942">
    <property type="entry name" value="WHIM1_dom"/>
</dbReference>
<dbReference type="OrthoDB" id="332390at2759"/>
<dbReference type="SMART" id="SM00571">
    <property type="entry name" value="DDT"/>
    <property type="match status" value="1"/>
</dbReference>
<keyword evidence="4 13" id="KW-0863">Zinc-finger</keyword>
<dbReference type="PROSITE" id="PS50827">
    <property type="entry name" value="DDT"/>
    <property type="match status" value="1"/>
</dbReference>
<proteinExistence type="predicted"/>
<dbReference type="InterPro" id="IPR019786">
    <property type="entry name" value="Zinc_finger_PHD-type_CS"/>
</dbReference>
<gene>
    <name evidence="20" type="ORF">NMOB1V02_LOCUS7078</name>
</gene>
<dbReference type="PROSITE" id="PS50014">
    <property type="entry name" value="BROMODOMAIN_2"/>
    <property type="match status" value="1"/>
</dbReference>
<evidence type="ECO:0000259" key="16">
    <source>
        <dbReference type="PROSITE" id="PS50014"/>
    </source>
</evidence>
<dbReference type="Pfam" id="PF15612">
    <property type="entry name" value="WHIM1"/>
    <property type="match status" value="1"/>
</dbReference>
<dbReference type="GO" id="GO:0006338">
    <property type="term" value="P:chromatin remodeling"/>
    <property type="evidence" value="ECO:0007669"/>
    <property type="project" value="InterPro"/>
</dbReference>
<feature type="compositionally biased region" description="Basic and acidic residues" evidence="15">
    <location>
        <begin position="658"/>
        <end position="674"/>
    </location>
</feature>
<evidence type="ECO:0000256" key="1">
    <source>
        <dbReference type="ARBA" id="ARBA00004123"/>
    </source>
</evidence>
<dbReference type="InterPro" id="IPR001965">
    <property type="entry name" value="Znf_PHD"/>
</dbReference>
<dbReference type="SMART" id="SM00297">
    <property type="entry name" value="BROMO"/>
    <property type="match status" value="1"/>
</dbReference>
<sequence>MPLLGRKPLVRNPFPNPEESKEASEKVAADSDSGDSEIEDDFTPDPAEIDGKLFYNSMTKEAFGSFDEHFKRVVECKSLLWTCELTMTPKLTYPEALESERKAMECLKSIPISLKRGMLFAVAQTKRQRLVDLWEDIYNFVKDRYFVGEEVEALVNGQWSNCSILNVVSPTEAELSKKRNLINNVDGDSHEAWPPANVYKYHVQEKAEDDGNSKRKSKSKSPKNVILNADKIRRPRGIFTRFKNKLYVKLVTTSTSEKNLVLKEAALAKHGVRDGNFVDVFCQPMPVFHHGISEKMQAEDLMSACPSAEGKKNLMSNFEGSGDIRKFMAIAKLKEVKKSPKSSPKKETAEQKRKRLEREAEERLEAEKKRKEEEKLRKKEEKRLYAELLRDWHKPKEDLELEDLKDLPVSKPVISRLPNKLFGGVMEILEFFNVFNKTLNFGRWFPSGLTFEKVEDALAEEDMRAGLSELLIALLELIFQLQDDEDSEMGSGHLKADASLRELLVVDDVENPMAKAVELATVSASWCKQYLGVTLEDLTRDCCSISEVLRLHLLASGAQCSEKSKAWRYQQRGGYSSKDDPGIQFRLEHGDILQKLSSSHVYQLSPEEKLSVISCLISQIMTYVGFRDAIDETSDSIISKRRELYKIRMDDKKKAKEEAAQRIKEKKEAKKEGKPVCQTKMDEEEEENPRRLETRRQTEESRKKENSERREKDLIAALTVLQSQYALLPMGRDRAHRNFWTFNSVPGIFVEDHGELIGPCQNKPTPFPIKGLPEPGVKEKREDIRKFLTLHKAASEVNGRISETGSDKENDEDLERERNIVRKPNSAGDVLGQSNNSAYAKAVVKLEACAEAESKLLDVHAALEKSRVFGMCLGKSREADCPVHSSTIERTRWSFYSTPEEVEALIEGLNPRGLREKELKEVLIAEKKRHMARLDRFPLHLLDITADKPGQSARIEQRQKSERRKGSTGVFLSYATHPFGTSSEYMMELTFRDKLLEVEEKVHLGNLGLLKVGERDAWRDALMSGNYDQQCAKLIWAGGQFKETEVAATPRKPGKEESLNPEEVEQKERRLKTRQLAAALLQLEQSVEPKYMQPPLGESAAAKSKKAGNEAENHEDEEETGDEDKKTETKLTLLQRWELSLKNVVSVPQLFLHLEVLSTSIMWSRSTLNARCKVCRRKGDEQLLLLCDGCNIGYHTTCLKPKLKSIPRGDWFCPLCKPVQPEAPQARRPPRRRAFSETSDSEIEQSEEDEEEENEEMTVEAEAETSKDDDEDEGEEAVVAEEDERIDSEEDVESDEENDTCEVCGDEGKLIACSGKKCDVQVHQKCADPPVKKGQQGKWTCAKCTKSAKISIGGKSADKSFEMAKRDSRRGVKRSRSSSSTPEPSPKRVTRPKRANVHQSSDSEFDEDEDDFAPARRSSSGTATRRSDHKLREDVDLDVAMMSNLLQELVQAEDSWPFLRPVTKKDAPDYADKIKNPMDFGTLKGKLINNRYKTNEEFLNDVQLIFENCKDYNEETESVYKCAERMVKLFHKKLDKIGLTYFYSDGPVVRKKGKSK</sequence>
<dbReference type="InterPro" id="IPR047171">
    <property type="entry name" value="BAZ1A"/>
</dbReference>
<dbReference type="InterPro" id="IPR001487">
    <property type="entry name" value="Bromodomain"/>
</dbReference>
<feature type="compositionally biased region" description="Acidic residues" evidence="15">
    <location>
        <begin position="32"/>
        <end position="43"/>
    </location>
</feature>
<dbReference type="SUPFAM" id="SSF47370">
    <property type="entry name" value="Bromodomain"/>
    <property type="match status" value="1"/>
</dbReference>
<feature type="compositionally biased region" description="Basic and acidic residues" evidence="15">
    <location>
        <begin position="1356"/>
        <end position="1370"/>
    </location>
</feature>
<reference evidence="20" key="1">
    <citation type="submission" date="2020-11" db="EMBL/GenBank/DDBJ databases">
        <authorList>
            <person name="Tran Van P."/>
        </authorList>
    </citation>
    <scope>NUCLEOTIDE SEQUENCE</scope>
</reference>
<dbReference type="InterPro" id="IPR018501">
    <property type="entry name" value="DDT_dom"/>
</dbReference>
<dbReference type="GO" id="GO:0008623">
    <property type="term" value="C:CHRAC"/>
    <property type="evidence" value="ECO:0007669"/>
    <property type="project" value="TreeGrafter"/>
</dbReference>
<feature type="region of interest" description="Disordered" evidence="15">
    <location>
        <begin position="658"/>
        <end position="710"/>
    </location>
</feature>
<dbReference type="FunFam" id="3.30.40.10:FF:000300">
    <property type="entry name" value="Bromodomain adjacent to zinc finger domain protein 1A"/>
    <property type="match status" value="1"/>
</dbReference>
<evidence type="ECO:0000256" key="6">
    <source>
        <dbReference type="ARBA" id="ARBA00023015"/>
    </source>
</evidence>
<keyword evidence="3" id="KW-0479">Metal-binding</keyword>
<dbReference type="GO" id="GO:0031445">
    <property type="term" value="P:regulation of heterochromatin formation"/>
    <property type="evidence" value="ECO:0007669"/>
    <property type="project" value="TreeGrafter"/>
</dbReference>
<dbReference type="PROSITE" id="PS01359">
    <property type="entry name" value="ZF_PHD_1"/>
    <property type="match status" value="2"/>
</dbReference>
<dbReference type="GO" id="GO:0008270">
    <property type="term" value="F:zinc ion binding"/>
    <property type="evidence" value="ECO:0007669"/>
    <property type="project" value="UniProtKB-KW"/>
</dbReference>
<feature type="compositionally biased region" description="Basic and acidic residues" evidence="15">
    <location>
        <begin position="1053"/>
        <end position="1068"/>
    </location>
</feature>
<evidence type="ECO:0000256" key="8">
    <source>
        <dbReference type="ARBA" id="ARBA00023117"/>
    </source>
</evidence>
<dbReference type="Pfam" id="PF02791">
    <property type="entry name" value="DDT"/>
    <property type="match status" value="1"/>
</dbReference>
<evidence type="ECO:0000259" key="18">
    <source>
        <dbReference type="PROSITE" id="PS50827"/>
    </source>
</evidence>
<evidence type="ECO:0000259" key="17">
    <source>
        <dbReference type="PROSITE" id="PS50016"/>
    </source>
</evidence>
<comment type="subcellular location">
    <subcellularLocation>
        <location evidence="1 14">Nucleus</location>
    </subcellularLocation>
</comment>
<keyword evidence="9" id="KW-0804">Transcription</keyword>
<dbReference type="Pfam" id="PF00628">
    <property type="entry name" value="PHD"/>
    <property type="match status" value="2"/>
</dbReference>
<feature type="region of interest" description="Disordered" evidence="15">
    <location>
        <begin position="1045"/>
        <end position="1068"/>
    </location>
</feature>
<evidence type="ECO:0000256" key="3">
    <source>
        <dbReference type="ARBA" id="ARBA00022723"/>
    </source>
</evidence>
<evidence type="ECO:0000313" key="20">
    <source>
        <dbReference type="EMBL" id="CAD7279405.1"/>
    </source>
</evidence>
<organism evidence="20">
    <name type="scientific">Notodromas monacha</name>
    <dbReference type="NCBI Taxonomy" id="399045"/>
    <lineage>
        <taxon>Eukaryota</taxon>
        <taxon>Metazoa</taxon>
        <taxon>Ecdysozoa</taxon>
        <taxon>Arthropoda</taxon>
        <taxon>Crustacea</taxon>
        <taxon>Oligostraca</taxon>
        <taxon>Ostracoda</taxon>
        <taxon>Podocopa</taxon>
        <taxon>Podocopida</taxon>
        <taxon>Cypridocopina</taxon>
        <taxon>Cypridoidea</taxon>
        <taxon>Cyprididae</taxon>
        <taxon>Notodromas</taxon>
    </lineage>
</organism>
<dbReference type="InterPro" id="IPR013136">
    <property type="entry name" value="WSTF_Acf1_Cbp146"/>
</dbReference>
<feature type="compositionally biased region" description="Acidic residues" evidence="15">
    <location>
        <begin position="1239"/>
        <end position="1300"/>
    </location>
</feature>
<feature type="domain" description="PHD-type" evidence="17">
    <location>
        <begin position="1169"/>
        <end position="1219"/>
    </location>
</feature>
<keyword evidence="10 14" id="KW-0539">Nucleus</keyword>
<dbReference type="SUPFAM" id="SSF57903">
    <property type="entry name" value="FYVE/PHD zinc finger"/>
    <property type="match status" value="2"/>
</dbReference>
<dbReference type="InterPro" id="IPR011011">
    <property type="entry name" value="Znf_FYVE_PHD"/>
</dbReference>
<feature type="compositionally biased region" description="Acidic residues" evidence="15">
    <location>
        <begin position="1403"/>
        <end position="1412"/>
    </location>
</feature>
<evidence type="ECO:0000256" key="9">
    <source>
        <dbReference type="ARBA" id="ARBA00023163"/>
    </source>
</evidence>
<protein>
    <recommendedName>
        <fullName evidence="11">Bromodomain adjacent to zinc finger domain protein 1A</fullName>
    </recommendedName>
</protein>
<dbReference type="GO" id="GO:0003677">
    <property type="term" value="F:DNA binding"/>
    <property type="evidence" value="ECO:0007669"/>
    <property type="project" value="TreeGrafter"/>
</dbReference>
<evidence type="ECO:0000256" key="10">
    <source>
        <dbReference type="ARBA" id="ARBA00023242"/>
    </source>
</evidence>
<evidence type="ECO:0000256" key="14">
    <source>
        <dbReference type="PROSITE-ProRule" id="PRU00475"/>
    </source>
</evidence>
<dbReference type="Pfam" id="PF10537">
    <property type="entry name" value="WAC_Acf1_DNA_bd"/>
    <property type="match status" value="1"/>
</dbReference>
<dbReference type="EMBL" id="CAJPEX010001629">
    <property type="protein sequence ID" value="CAG0919557.1"/>
    <property type="molecule type" value="Genomic_DNA"/>
</dbReference>
<feature type="region of interest" description="Disordered" evidence="15">
    <location>
        <begin position="206"/>
        <end position="225"/>
    </location>
</feature>
<dbReference type="PRINTS" id="PR00503">
    <property type="entry name" value="BROMODOMAIN"/>
</dbReference>
<dbReference type="GO" id="GO:0045740">
    <property type="term" value="P:positive regulation of DNA replication"/>
    <property type="evidence" value="ECO:0007669"/>
    <property type="project" value="TreeGrafter"/>
</dbReference>
<feature type="region of interest" description="Disordered" evidence="15">
    <location>
        <begin position="335"/>
        <end position="376"/>
    </location>
</feature>
<dbReference type="InterPro" id="IPR013083">
    <property type="entry name" value="Znf_RING/FYVE/PHD"/>
</dbReference>
<feature type="domain" description="WAC" evidence="19">
    <location>
        <begin position="51"/>
        <end position="158"/>
    </location>
</feature>
<evidence type="ECO:0000256" key="7">
    <source>
        <dbReference type="ARBA" id="ARBA00023054"/>
    </source>
</evidence>
<evidence type="ECO:0000256" key="4">
    <source>
        <dbReference type="ARBA" id="ARBA00022771"/>
    </source>
</evidence>
<feature type="region of interest" description="Disordered" evidence="15">
    <location>
        <begin position="1355"/>
        <end position="1429"/>
    </location>
</feature>
<evidence type="ECO:0000313" key="21">
    <source>
        <dbReference type="Proteomes" id="UP000678499"/>
    </source>
</evidence>
<feature type="domain" description="Bromo" evidence="16">
    <location>
        <begin position="1450"/>
        <end position="1520"/>
    </location>
</feature>
<keyword evidence="2" id="KW-0597">Phosphoprotein</keyword>
<feature type="region of interest" description="Disordered" evidence="15">
    <location>
        <begin position="1221"/>
        <end position="1301"/>
    </location>
</feature>
<evidence type="ECO:0000256" key="15">
    <source>
        <dbReference type="SAM" id="MobiDB-lite"/>
    </source>
</evidence>
<dbReference type="Pfam" id="PF15613">
    <property type="entry name" value="WSD"/>
    <property type="match status" value="1"/>
</dbReference>
<dbReference type="EMBL" id="OA883666">
    <property type="protein sequence ID" value="CAD7279405.1"/>
    <property type="molecule type" value="Genomic_DNA"/>
</dbReference>
<name>A0A7R9BRR6_9CRUS</name>
<dbReference type="Pfam" id="PF00439">
    <property type="entry name" value="Bromodomain"/>
    <property type="match status" value="1"/>
</dbReference>
<feature type="region of interest" description="Disordered" evidence="15">
    <location>
        <begin position="1091"/>
        <end position="1127"/>
    </location>
</feature>
<dbReference type="GO" id="GO:0000228">
    <property type="term" value="C:nuclear chromosome"/>
    <property type="evidence" value="ECO:0007669"/>
    <property type="project" value="TreeGrafter"/>
</dbReference>
<evidence type="ECO:0000256" key="5">
    <source>
        <dbReference type="ARBA" id="ARBA00022833"/>
    </source>
</evidence>
<dbReference type="Gene3D" id="3.30.40.10">
    <property type="entry name" value="Zinc/RING finger domain, C3HC4 (zinc finger)"/>
    <property type="match status" value="2"/>
</dbReference>
<dbReference type="InterPro" id="IPR019787">
    <property type="entry name" value="Znf_PHD-finger"/>
</dbReference>
<keyword evidence="7" id="KW-0175">Coiled coil</keyword>
<feature type="domain" description="DDT" evidence="18">
    <location>
        <begin position="419"/>
        <end position="484"/>
    </location>
</feature>
<dbReference type="PANTHER" id="PTHR46510">
    <property type="entry name" value="BROMODOMAIN ADJACENT TO ZINC FINGER DOMAIN PROTEIN 1A"/>
    <property type="match status" value="1"/>
</dbReference>
<evidence type="ECO:0000259" key="19">
    <source>
        <dbReference type="PROSITE" id="PS51136"/>
    </source>
</evidence>
<feature type="compositionally biased region" description="Basic and acidic residues" evidence="15">
    <location>
        <begin position="688"/>
        <end position="710"/>
    </location>
</feature>